<gene>
    <name evidence="10" type="ORF">CUMW_132400</name>
</gene>
<evidence type="ECO:0000256" key="5">
    <source>
        <dbReference type="ARBA" id="ARBA00023001"/>
    </source>
</evidence>
<dbReference type="Gene3D" id="1.50.10.10">
    <property type="match status" value="1"/>
</dbReference>
<dbReference type="Proteomes" id="UP000236630">
    <property type="component" value="Unassembled WGS sequence"/>
</dbReference>
<comment type="similarity">
    <text evidence="2">Belongs to the glycosyl hydrolase 9 (cellulase E) family.</text>
</comment>
<organism evidence="10 11">
    <name type="scientific">Citrus unshiu</name>
    <name type="common">Satsuma mandarin</name>
    <name type="synonym">Citrus nobilis var. unshiu</name>
    <dbReference type="NCBI Taxonomy" id="55188"/>
    <lineage>
        <taxon>Eukaryota</taxon>
        <taxon>Viridiplantae</taxon>
        <taxon>Streptophyta</taxon>
        <taxon>Embryophyta</taxon>
        <taxon>Tracheophyta</taxon>
        <taxon>Spermatophyta</taxon>
        <taxon>Magnoliopsida</taxon>
        <taxon>eudicotyledons</taxon>
        <taxon>Gunneridae</taxon>
        <taxon>Pentapetalae</taxon>
        <taxon>rosids</taxon>
        <taxon>malvids</taxon>
        <taxon>Sapindales</taxon>
        <taxon>Rutaceae</taxon>
        <taxon>Aurantioideae</taxon>
        <taxon>Citrus</taxon>
    </lineage>
</organism>
<keyword evidence="5" id="KW-0136">Cellulose degradation</keyword>
<accession>A0A2H5PFS8</accession>
<dbReference type="InterPro" id="IPR001701">
    <property type="entry name" value="Glyco_hydro_9"/>
</dbReference>
<dbReference type="GO" id="GO:0030245">
    <property type="term" value="P:cellulose catabolic process"/>
    <property type="evidence" value="ECO:0007669"/>
    <property type="project" value="UniProtKB-KW"/>
</dbReference>
<evidence type="ECO:0000256" key="7">
    <source>
        <dbReference type="ARBA" id="ARBA00023295"/>
    </source>
</evidence>
<keyword evidence="11" id="KW-1185">Reference proteome</keyword>
<dbReference type="InterPro" id="IPR012341">
    <property type="entry name" value="6hp_glycosidase-like_sf"/>
</dbReference>
<name>A0A2H5PFS8_CITUN</name>
<dbReference type="EMBL" id="BDQV01000068">
    <property type="protein sequence ID" value="GAY51194.1"/>
    <property type="molecule type" value="Genomic_DNA"/>
</dbReference>
<proteinExistence type="inferred from homology"/>
<dbReference type="AlphaFoldDB" id="A0A2H5PFS8"/>
<evidence type="ECO:0000313" key="11">
    <source>
        <dbReference type="Proteomes" id="UP000236630"/>
    </source>
</evidence>
<dbReference type="SUPFAM" id="SSF48208">
    <property type="entry name" value="Six-hairpin glycosidases"/>
    <property type="match status" value="1"/>
</dbReference>
<reference evidence="10 11" key="1">
    <citation type="journal article" date="2017" name="Front. Genet.">
        <title>Draft sequencing of the heterozygous diploid genome of Satsuma (Citrus unshiu Marc.) using a hybrid assembly approach.</title>
        <authorList>
            <person name="Shimizu T."/>
            <person name="Tanizawa Y."/>
            <person name="Mochizuki T."/>
            <person name="Nagasaki H."/>
            <person name="Yoshioka T."/>
            <person name="Toyoda A."/>
            <person name="Fujiyama A."/>
            <person name="Kaminuma E."/>
            <person name="Nakamura Y."/>
        </authorList>
    </citation>
    <scope>NUCLEOTIDE SEQUENCE [LARGE SCALE GENOMIC DNA]</scope>
    <source>
        <strain evidence="11">cv. Miyagawa wase</strain>
    </source>
</reference>
<comment type="catalytic activity">
    <reaction evidence="1">
        <text>Endohydrolysis of (1-&gt;4)-beta-D-glucosidic linkages in cellulose, lichenin and cereal beta-D-glucans.</text>
        <dbReference type="EC" id="3.2.1.4"/>
    </reaction>
</comment>
<evidence type="ECO:0000256" key="6">
    <source>
        <dbReference type="ARBA" id="ARBA00023277"/>
    </source>
</evidence>
<evidence type="ECO:0000256" key="8">
    <source>
        <dbReference type="ARBA" id="ARBA00023326"/>
    </source>
</evidence>
<dbReference type="STRING" id="55188.A0A2H5PFS8"/>
<dbReference type="PANTHER" id="PTHR22298">
    <property type="entry name" value="ENDO-1,4-BETA-GLUCANASE"/>
    <property type="match status" value="1"/>
</dbReference>
<comment type="caution">
    <text evidence="10">The sequence shown here is derived from an EMBL/GenBank/DDBJ whole genome shotgun (WGS) entry which is preliminary data.</text>
</comment>
<keyword evidence="8" id="KW-0624">Polysaccharide degradation</keyword>
<evidence type="ECO:0000256" key="3">
    <source>
        <dbReference type="ARBA" id="ARBA00012601"/>
    </source>
</evidence>
<feature type="domain" description="Glycoside hydrolase family 9" evidence="9">
    <location>
        <begin position="1"/>
        <end position="78"/>
    </location>
</feature>
<sequence>MSYMVGFGPNFPRRIHHRGSSLLSLSDHPQSIRCDGGFQPFFHSSNPNPNILVGAIVGGPNRNDGFPDDRSDYSHSEPVSTLLWLDPRHILLGANPVDDILSCCCCLL</sequence>
<dbReference type="InterPro" id="IPR008928">
    <property type="entry name" value="6-hairpin_glycosidase_sf"/>
</dbReference>
<keyword evidence="6" id="KW-0119">Carbohydrate metabolism</keyword>
<evidence type="ECO:0000256" key="1">
    <source>
        <dbReference type="ARBA" id="ARBA00000966"/>
    </source>
</evidence>
<protein>
    <recommendedName>
        <fullName evidence="3">cellulase</fullName>
        <ecNumber evidence="3">3.2.1.4</ecNumber>
    </recommendedName>
</protein>
<evidence type="ECO:0000313" key="10">
    <source>
        <dbReference type="EMBL" id="GAY51194.1"/>
    </source>
</evidence>
<dbReference type="Pfam" id="PF00759">
    <property type="entry name" value="Glyco_hydro_9"/>
    <property type="match status" value="1"/>
</dbReference>
<evidence type="ECO:0000259" key="9">
    <source>
        <dbReference type="Pfam" id="PF00759"/>
    </source>
</evidence>
<dbReference type="GO" id="GO:0008810">
    <property type="term" value="F:cellulase activity"/>
    <property type="evidence" value="ECO:0007669"/>
    <property type="project" value="UniProtKB-EC"/>
</dbReference>
<dbReference type="EC" id="3.2.1.4" evidence="3"/>
<evidence type="ECO:0000256" key="2">
    <source>
        <dbReference type="ARBA" id="ARBA00007072"/>
    </source>
</evidence>
<evidence type="ECO:0000256" key="4">
    <source>
        <dbReference type="ARBA" id="ARBA00022801"/>
    </source>
</evidence>
<keyword evidence="4" id="KW-0378">Hydrolase</keyword>
<keyword evidence="7" id="KW-0326">Glycosidase</keyword>